<feature type="domain" description="DH" evidence="2">
    <location>
        <begin position="1164"/>
        <end position="1307"/>
    </location>
</feature>
<feature type="compositionally biased region" description="Polar residues" evidence="1">
    <location>
        <begin position="1125"/>
        <end position="1134"/>
    </location>
</feature>
<gene>
    <name evidence="3" type="ORF">C361_03740</name>
</gene>
<feature type="region of interest" description="Disordered" evidence="1">
    <location>
        <begin position="711"/>
        <end position="755"/>
    </location>
</feature>
<feature type="compositionally biased region" description="Basic and acidic residues" evidence="1">
    <location>
        <begin position="577"/>
        <end position="599"/>
    </location>
</feature>
<feature type="compositionally biased region" description="Polar residues" evidence="1">
    <location>
        <begin position="662"/>
        <end position="671"/>
    </location>
</feature>
<dbReference type="Pfam" id="PF00621">
    <property type="entry name" value="RhoGEF"/>
    <property type="match status" value="1"/>
</dbReference>
<organism evidence="3 4">
    <name type="scientific">Cryptococcus neoformans Tu259-1</name>
    <dbReference type="NCBI Taxonomy" id="1230072"/>
    <lineage>
        <taxon>Eukaryota</taxon>
        <taxon>Fungi</taxon>
        <taxon>Dikarya</taxon>
        <taxon>Basidiomycota</taxon>
        <taxon>Agaricomycotina</taxon>
        <taxon>Tremellomycetes</taxon>
        <taxon>Tremellales</taxon>
        <taxon>Cryptococcaceae</taxon>
        <taxon>Cryptococcus</taxon>
        <taxon>Cryptococcus neoformans species complex</taxon>
    </lineage>
</organism>
<accession>A0A854QD87</accession>
<dbReference type="SUPFAM" id="SSF48065">
    <property type="entry name" value="DBL homology domain (DH-domain)"/>
    <property type="match status" value="1"/>
</dbReference>
<feature type="compositionally biased region" description="Low complexity" evidence="1">
    <location>
        <begin position="848"/>
        <end position="862"/>
    </location>
</feature>
<evidence type="ECO:0000313" key="3">
    <source>
        <dbReference type="EMBL" id="OXG20763.1"/>
    </source>
</evidence>
<feature type="region of interest" description="Disordered" evidence="1">
    <location>
        <begin position="181"/>
        <end position="208"/>
    </location>
</feature>
<feature type="region of interest" description="Disordered" evidence="1">
    <location>
        <begin position="1"/>
        <end position="120"/>
    </location>
</feature>
<feature type="region of interest" description="Disordered" evidence="1">
    <location>
        <begin position="1055"/>
        <end position="1134"/>
    </location>
</feature>
<feature type="compositionally biased region" description="Basic and acidic residues" evidence="1">
    <location>
        <begin position="260"/>
        <end position="275"/>
    </location>
</feature>
<feature type="region of interest" description="Disordered" evidence="1">
    <location>
        <begin position="342"/>
        <end position="383"/>
    </location>
</feature>
<dbReference type="Gene3D" id="1.20.900.10">
    <property type="entry name" value="Dbl homology (DH) domain"/>
    <property type="match status" value="1"/>
</dbReference>
<feature type="region of interest" description="Disordered" evidence="1">
    <location>
        <begin position="577"/>
        <end position="696"/>
    </location>
</feature>
<comment type="caution">
    <text evidence="3">The sequence shown here is derived from an EMBL/GenBank/DDBJ whole genome shotgun (WGS) entry which is preliminary data.</text>
</comment>
<dbReference type="GO" id="GO:0005085">
    <property type="term" value="F:guanyl-nucleotide exchange factor activity"/>
    <property type="evidence" value="ECO:0007669"/>
    <property type="project" value="InterPro"/>
</dbReference>
<proteinExistence type="predicted"/>
<evidence type="ECO:0000313" key="4">
    <source>
        <dbReference type="Proteomes" id="UP000199727"/>
    </source>
</evidence>
<feature type="compositionally biased region" description="Polar residues" evidence="1">
    <location>
        <begin position="18"/>
        <end position="59"/>
    </location>
</feature>
<evidence type="ECO:0000259" key="2">
    <source>
        <dbReference type="PROSITE" id="PS50010"/>
    </source>
</evidence>
<dbReference type="InterPro" id="IPR035899">
    <property type="entry name" value="DBL_dom_sf"/>
</dbReference>
<feature type="compositionally biased region" description="Pro residues" evidence="1">
    <location>
        <begin position="309"/>
        <end position="318"/>
    </location>
</feature>
<dbReference type="InterPro" id="IPR000219">
    <property type="entry name" value="DH_dom"/>
</dbReference>
<feature type="region of interest" description="Disordered" evidence="1">
    <location>
        <begin position="220"/>
        <end position="329"/>
    </location>
</feature>
<dbReference type="PROSITE" id="PS50010">
    <property type="entry name" value="DH_2"/>
    <property type="match status" value="1"/>
</dbReference>
<dbReference type="Proteomes" id="UP000199727">
    <property type="component" value="Unassembled WGS sequence"/>
</dbReference>
<feature type="compositionally biased region" description="Polar residues" evidence="1">
    <location>
        <begin position="799"/>
        <end position="816"/>
    </location>
</feature>
<evidence type="ECO:0000256" key="1">
    <source>
        <dbReference type="SAM" id="MobiDB-lite"/>
    </source>
</evidence>
<feature type="region of interest" description="Disordered" evidence="1">
    <location>
        <begin position="978"/>
        <end position="1004"/>
    </location>
</feature>
<protein>
    <recommendedName>
        <fullName evidence="2">DH domain-containing protein</fullName>
    </recommendedName>
</protein>
<feature type="region of interest" description="Disordered" evidence="1">
    <location>
        <begin position="909"/>
        <end position="939"/>
    </location>
</feature>
<dbReference type="EMBL" id="AMKT01000044">
    <property type="protein sequence ID" value="OXG20763.1"/>
    <property type="molecule type" value="Genomic_DNA"/>
</dbReference>
<feature type="compositionally biased region" description="Low complexity" evidence="1">
    <location>
        <begin position="279"/>
        <end position="292"/>
    </location>
</feature>
<sequence length="1335" mass="145261">MRLVKRRSKASLQDAPQLDSSKTGQSSPSILSTQSKAAAGSSSSFTDTIYYSPSSTRASSPVGKKNALGKKKRDKTGENRYPPNSFAPGHGWNFGRMRSFKGRNKGSSRDMTSESEAETDVSLRCPCGSLDLAESTISSPPLRPRCGPPCQHVPQAVFSSEASSPAAVSQTPSTLYFPDTDELQSGDSSVGLALSTDDLPTESPSCLSSATISPVLSRNAHLSSSPMLPDVKSDNDLSTKPLQEGPLKRLMKRRPTSMIHDQKASRKSQDMDIGRPRQSRSSSISSTTNSKRSSPEPALSSGVHMEACPPVPPFPSLSPPTHNASLPDGAAPANQYYFSSLNRNPSTATSHASTSSAACPSTEESAQSALLTTPSDLPGREPLNDHVWSRMGVKLTKIPLESEEVLFGSTPLVNRQVVEDQGIVQDETTVLLDSPTSKATSSKTTTPDKYSRMLRIKTSNFDLGPVSHREMGSSETPTRKDMLRSPVEGFAPIDNSASPEGHSFFSRMRDSTRNRHNTSLLTSSVVSGSMYGVGDVGTATPAVVSQAQEVPFPAPERQNMIRPDEKRWDDMENKKLRKDLSKSPEDVKHVLDADREPVRHSSRRGSFENGVKATAQTSRLYEFPYRPAPPPPHLSNTVPAQPSRTSRHMSLSSSEKRPDPSGLNSYQSLRVATSRDINLPPLPPEPLSPARGHEVPMERSLSFGRMLRRISMGKSPGKKKQKQRSTQEPSNGHETDKDISNLGLSGAPHLNDTGDCNCKPVLKEKESVYRSSPEIFLPTCVERNIDDNTAEVLSATPLLPTQQFQDVSDSSGTAGRSKSMPPQKRSPPASAVDHILDGSYTTSPQGTAPSSPVSNNVGPSASAATRSSTDNTPKDPFPPSDSLHIWRTLLGPYTPPELLSLPSYFQPPRPYSPSAPSSPRCRSRNLAPDESERHSHEVRRRYRQSLVHIKDDNQFAHMLEEFSRIENDPRARMALGGGISIASSSGRQEKNRSAGEEEDDYDGRLIMRGKSKDVLEKKAKQQSIAAWFVTREIVQGESRHAKLLAKGLRIAKAAAANKSKDKEAGTSTPTSQFSRTSTGPISEPPEPPPASSRLRSHYRTGSVPSLLRKRRSSLGEHQPQAPLGPTSSMASCPTASQHVDPALIFTTTRSQLPARIPTSIALATLLSRLPGLLDLSLNLSSAFLHDASPYGVAQAFLEMEETLIREVGQWAGEVGNVVVSGVTESLNKVMEDERKKRGKGLIDEEDDQSDEKLAYLDIILMPVQRASRYKLLFQELSTKIPPASTTHHKILAAIEASRRLATKCDECQVMDLELLRRHVKKSKKLRPVSVGPGHK</sequence>
<reference evidence="3 4" key="1">
    <citation type="submission" date="2017-06" db="EMBL/GenBank/DDBJ databases">
        <title>Global population genomics of the pathogenic fungus Cryptococcus neoformans var. grubii.</title>
        <authorList>
            <person name="Cuomo C."/>
            <person name="Litvintseva A."/>
            <person name="Chen Y."/>
            <person name="Young S."/>
            <person name="Zeng Q."/>
            <person name="Chapman S."/>
            <person name="Gujja S."/>
            <person name="Saif S."/>
            <person name="Birren B."/>
        </authorList>
    </citation>
    <scope>NUCLEOTIDE SEQUENCE [LARGE SCALE GENOMIC DNA]</scope>
    <source>
        <strain evidence="3 4">Tu259-1</strain>
    </source>
</reference>
<dbReference type="OrthoDB" id="660555at2759"/>
<feature type="compositionally biased region" description="Polar residues" evidence="1">
    <location>
        <begin position="1065"/>
        <end position="1080"/>
    </location>
</feature>
<name>A0A854QD87_CRYNE</name>
<feature type="region of interest" description="Disordered" evidence="1">
    <location>
        <begin position="796"/>
        <end position="880"/>
    </location>
</feature>
<feature type="compositionally biased region" description="Low complexity" evidence="1">
    <location>
        <begin position="345"/>
        <end position="366"/>
    </location>
</feature>